<dbReference type="InterPro" id="IPR012340">
    <property type="entry name" value="NA-bd_OB-fold"/>
</dbReference>
<gene>
    <name evidence="7" type="ORF">Spa2297_02535</name>
    <name evidence="8" type="ORF">VSS30_29300</name>
</gene>
<protein>
    <submittedName>
        <fullName evidence="8">NfeD family protein</fullName>
    </submittedName>
</protein>
<proteinExistence type="predicted"/>
<dbReference type="EMBL" id="CP015866">
    <property type="protein sequence ID" value="ANJ05961.1"/>
    <property type="molecule type" value="Genomic_DNA"/>
</dbReference>
<dbReference type="SUPFAM" id="SSF141322">
    <property type="entry name" value="NfeD domain-like"/>
    <property type="match status" value="1"/>
</dbReference>
<evidence type="ECO:0000256" key="3">
    <source>
        <dbReference type="ARBA" id="ARBA00022989"/>
    </source>
</evidence>
<evidence type="ECO:0000256" key="2">
    <source>
        <dbReference type="ARBA" id="ARBA00022692"/>
    </source>
</evidence>
<comment type="subcellular location">
    <subcellularLocation>
        <location evidence="1">Membrane</location>
        <topology evidence="1">Multi-pass membrane protein</topology>
    </subcellularLocation>
</comment>
<organism evidence="7 9">
    <name type="scientific">Streptomyces parvulus</name>
    <dbReference type="NCBI Taxonomy" id="146923"/>
    <lineage>
        <taxon>Bacteria</taxon>
        <taxon>Bacillati</taxon>
        <taxon>Actinomycetota</taxon>
        <taxon>Actinomycetes</taxon>
        <taxon>Kitasatosporales</taxon>
        <taxon>Streptomycetaceae</taxon>
        <taxon>Streptomyces</taxon>
    </lineage>
</organism>
<dbReference type="PANTHER" id="PTHR33507">
    <property type="entry name" value="INNER MEMBRANE PROTEIN YBBJ"/>
    <property type="match status" value="1"/>
</dbReference>
<dbReference type="RefSeq" id="WP_064726341.1">
    <property type="nucleotide sequence ID" value="NZ_BMRX01000019.1"/>
</dbReference>
<name>A0A191UTB8_9ACTN</name>
<dbReference type="Proteomes" id="UP001585018">
    <property type="component" value="Unassembled WGS sequence"/>
</dbReference>
<accession>A0A191UTB8</accession>
<dbReference type="KEGG" id="spav:Spa2297_02535"/>
<sequence length="143" mass="15219">MDPWLIWLIVSAVLIVAEIFTLTAALGMLGVAALITAASAAAGLSAPFQFLLFTVVSAVSLLFVRPVAVRHLLQPQTARFGVEALVGRAAYVVSEVTGREGRVRIGGEEWSARSYDETLVIPRGATVDVLEISGSTAFVHPRE</sequence>
<keyword evidence="4 5" id="KW-0472">Membrane</keyword>
<evidence type="ECO:0000256" key="4">
    <source>
        <dbReference type="ARBA" id="ARBA00023136"/>
    </source>
</evidence>
<evidence type="ECO:0000256" key="1">
    <source>
        <dbReference type="ARBA" id="ARBA00004141"/>
    </source>
</evidence>
<reference evidence="7 9" key="1">
    <citation type="submission" date="2016-05" db="EMBL/GenBank/DDBJ databases">
        <title>Non-Contiguous Finished Genome Sequence of Streptomyces parvulus 2297 Integrated Site-Specifically with Actinophage R4.</title>
        <authorList>
            <person name="Nishizawa T."/>
            <person name="Miura T."/>
            <person name="Harada C."/>
            <person name="Guo Y."/>
            <person name="Narisawa K."/>
            <person name="Ohta H."/>
            <person name="Takahashi H."/>
            <person name="Shirai M."/>
        </authorList>
    </citation>
    <scope>NUCLEOTIDE SEQUENCE [LARGE SCALE GENOMIC DNA]</scope>
    <source>
        <strain evidence="7 9">2297</strain>
    </source>
</reference>
<dbReference type="Gene3D" id="2.40.50.140">
    <property type="entry name" value="Nucleic acid-binding proteins"/>
    <property type="match status" value="1"/>
</dbReference>
<keyword evidence="2 5" id="KW-0812">Transmembrane</keyword>
<feature type="transmembrane region" description="Helical" evidence="5">
    <location>
        <begin position="50"/>
        <end position="68"/>
    </location>
</feature>
<dbReference type="EMBL" id="JAYMRR010000021">
    <property type="protein sequence ID" value="MFB8752924.1"/>
    <property type="molecule type" value="Genomic_DNA"/>
</dbReference>
<evidence type="ECO:0000256" key="5">
    <source>
        <dbReference type="SAM" id="Phobius"/>
    </source>
</evidence>
<dbReference type="Pfam" id="PF01957">
    <property type="entry name" value="NfeD"/>
    <property type="match status" value="1"/>
</dbReference>
<evidence type="ECO:0000259" key="6">
    <source>
        <dbReference type="Pfam" id="PF01957"/>
    </source>
</evidence>
<dbReference type="GeneID" id="91303747"/>
<evidence type="ECO:0000313" key="9">
    <source>
        <dbReference type="Proteomes" id="UP000078468"/>
    </source>
</evidence>
<evidence type="ECO:0000313" key="7">
    <source>
        <dbReference type="EMBL" id="ANJ05961.1"/>
    </source>
</evidence>
<dbReference type="InterPro" id="IPR002810">
    <property type="entry name" value="NfeD-like_C"/>
</dbReference>
<dbReference type="GO" id="GO:0005886">
    <property type="term" value="C:plasma membrane"/>
    <property type="evidence" value="ECO:0007669"/>
    <property type="project" value="TreeGrafter"/>
</dbReference>
<dbReference type="InterPro" id="IPR052165">
    <property type="entry name" value="Membrane_assoc_protease"/>
</dbReference>
<dbReference type="PANTHER" id="PTHR33507:SF3">
    <property type="entry name" value="INNER MEMBRANE PROTEIN YBBJ"/>
    <property type="match status" value="1"/>
</dbReference>
<feature type="transmembrane region" description="Helical" evidence="5">
    <location>
        <begin position="6"/>
        <end position="38"/>
    </location>
</feature>
<evidence type="ECO:0000313" key="8">
    <source>
        <dbReference type="EMBL" id="MFB8752924.1"/>
    </source>
</evidence>
<dbReference type="Proteomes" id="UP000078468">
    <property type="component" value="Chromosome"/>
</dbReference>
<keyword evidence="3 5" id="KW-1133">Transmembrane helix</keyword>
<reference evidence="8 10" key="2">
    <citation type="submission" date="2024-01" db="EMBL/GenBank/DDBJ databases">
        <title>Genome mining of biosynthetic gene clusters to explore secondary metabolites of Streptomyces sp.</title>
        <authorList>
            <person name="Baig A."/>
            <person name="Ajitkumar Shintre N."/>
            <person name="Kumar H."/>
            <person name="Anbarasu A."/>
            <person name="Ramaiah S."/>
        </authorList>
    </citation>
    <scope>NUCLEOTIDE SEQUENCE [LARGE SCALE GENOMIC DNA]</scope>
    <source>
        <strain evidence="8 10">A03</strain>
    </source>
</reference>
<evidence type="ECO:0000313" key="10">
    <source>
        <dbReference type="Proteomes" id="UP001585018"/>
    </source>
</evidence>
<feature type="domain" description="NfeD-like C-terminal" evidence="6">
    <location>
        <begin position="82"/>
        <end position="141"/>
    </location>
</feature>
<dbReference type="AlphaFoldDB" id="A0A191UTB8"/>
<keyword evidence="10" id="KW-1185">Reference proteome</keyword>